<gene>
    <name evidence="3" type="ORF">EVAR_103019_1</name>
</gene>
<dbReference type="InterPro" id="IPR026055">
    <property type="entry name" value="FAR"/>
</dbReference>
<dbReference type="AlphaFoldDB" id="A0A4C1WEQ2"/>
<evidence type="ECO:0000313" key="4">
    <source>
        <dbReference type="Proteomes" id="UP000299102"/>
    </source>
</evidence>
<dbReference type="GO" id="GO:0035336">
    <property type="term" value="P:long-chain fatty-acyl-CoA metabolic process"/>
    <property type="evidence" value="ECO:0007669"/>
    <property type="project" value="TreeGrafter"/>
</dbReference>
<dbReference type="Pfam" id="PF03015">
    <property type="entry name" value="Sterile"/>
    <property type="match status" value="1"/>
</dbReference>
<reference evidence="3 4" key="1">
    <citation type="journal article" date="2019" name="Commun. Biol.">
        <title>The bagworm genome reveals a unique fibroin gene that provides high tensile strength.</title>
        <authorList>
            <person name="Kono N."/>
            <person name="Nakamura H."/>
            <person name="Ohtoshi R."/>
            <person name="Tomita M."/>
            <person name="Numata K."/>
            <person name="Arakawa K."/>
        </authorList>
    </citation>
    <scope>NUCLEOTIDE SEQUENCE [LARGE SCALE GENOMIC DNA]</scope>
</reference>
<feature type="transmembrane region" description="Helical" evidence="1">
    <location>
        <begin position="291"/>
        <end position="312"/>
    </location>
</feature>
<accession>A0A4C1WEQ2</accession>
<dbReference type="CDD" id="cd09071">
    <property type="entry name" value="FAR_C"/>
    <property type="match status" value="1"/>
</dbReference>
<sequence>MGGSTRSNLVPASRKKVSRQGYAWYEDGDGKDRCGLLDSGDAQSQGAVHNIGLRWERPSSGVPTHHKNPYFEATVKKIRSASLRSGGSITFTAGPSFAGLKLIHFNPNPLEVQVYNITQSEVNPLTWGKALDLGAQTCVDINIDFFPGRYHVKEFPFSVCLWYPGGSIKSSWIFHQMAHLFTHLLPAYFIDLLLILLGKKPFMVKIQKRISNGLELLQYYTTKEWYFKNDNFLALQKFVSPEENKIFYTDLNEVDWSLYIRNYIKGAREYCCKEDPSTLPQARRLHNQLYYIDKAFQFFFYFIISWLVYSYVHFFYRIFNAAGSAVSVLLPIARVVATEHPE</sequence>
<evidence type="ECO:0000313" key="3">
    <source>
        <dbReference type="EMBL" id="GBP48654.1"/>
    </source>
</evidence>
<dbReference type="Proteomes" id="UP000299102">
    <property type="component" value="Unassembled WGS sequence"/>
</dbReference>
<dbReference type="PANTHER" id="PTHR11011:SF118">
    <property type="entry name" value="FATTY ACYL-COA REDUCTASE"/>
    <property type="match status" value="1"/>
</dbReference>
<dbReference type="EMBL" id="BGZK01000528">
    <property type="protein sequence ID" value="GBP48654.1"/>
    <property type="molecule type" value="Genomic_DNA"/>
</dbReference>
<keyword evidence="1" id="KW-1133">Transmembrane helix</keyword>
<dbReference type="GO" id="GO:0005777">
    <property type="term" value="C:peroxisome"/>
    <property type="evidence" value="ECO:0007669"/>
    <property type="project" value="TreeGrafter"/>
</dbReference>
<evidence type="ECO:0000259" key="2">
    <source>
        <dbReference type="Pfam" id="PF03015"/>
    </source>
</evidence>
<dbReference type="InterPro" id="IPR033640">
    <property type="entry name" value="FAR_C"/>
</dbReference>
<keyword evidence="1" id="KW-0812">Transmembrane</keyword>
<keyword evidence="4" id="KW-1185">Reference proteome</keyword>
<dbReference type="OrthoDB" id="429813at2759"/>
<name>A0A4C1WEQ2_EUMVA</name>
<proteinExistence type="predicted"/>
<dbReference type="STRING" id="151549.A0A4C1WEQ2"/>
<dbReference type="PANTHER" id="PTHR11011">
    <property type="entry name" value="MALE STERILITY PROTEIN 2-RELATED"/>
    <property type="match status" value="1"/>
</dbReference>
<protein>
    <submittedName>
        <fullName evidence="3">Fatty acyl-CoA reductase CG5065</fullName>
    </submittedName>
</protein>
<feature type="transmembrane region" description="Helical" evidence="1">
    <location>
        <begin position="177"/>
        <end position="198"/>
    </location>
</feature>
<feature type="domain" description="Fatty acyl-CoA reductase C-terminal" evidence="2">
    <location>
        <begin position="183"/>
        <end position="274"/>
    </location>
</feature>
<comment type="caution">
    <text evidence="3">The sequence shown here is derived from an EMBL/GenBank/DDBJ whole genome shotgun (WGS) entry which is preliminary data.</text>
</comment>
<organism evidence="3 4">
    <name type="scientific">Eumeta variegata</name>
    <name type="common">Bagworm moth</name>
    <name type="synonym">Eumeta japonica</name>
    <dbReference type="NCBI Taxonomy" id="151549"/>
    <lineage>
        <taxon>Eukaryota</taxon>
        <taxon>Metazoa</taxon>
        <taxon>Ecdysozoa</taxon>
        <taxon>Arthropoda</taxon>
        <taxon>Hexapoda</taxon>
        <taxon>Insecta</taxon>
        <taxon>Pterygota</taxon>
        <taxon>Neoptera</taxon>
        <taxon>Endopterygota</taxon>
        <taxon>Lepidoptera</taxon>
        <taxon>Glossata</taxon>
        <taxon>Ditrysia</taxon>
        <taxon>Tineoidea</taxon>
        <taxon>Psychidae</taxon>
        <taxon>Oiketicinae</taxon>
        <taxon>Eumeta</taxon>
    </lineage>
</organism>
<dbReference type="GO" id="GO:0080019">
    <property type="term" value="F:alcohol-forming very long-chain fatty acyl-CoA reductase activity"/>
    <property type="evidence" value="ECO:0007669"/>
    <property type="project" value="InterPro"/>
</dbReference>
<keyword evidence="1" id="KW-0472">Membrane</keyword>
<evidence type="ECO:0000256" key="1">
    <source>
        <dbReference type="SAM" id="Phobius"/>
    </source>
</evidence>